<dbReference type="PROSITE" id="PS50016">
    <property type="entry name" value="ZF_PHD_2"/>
    <property type="match status" value="1"/>
</dbReference>
<sequence length="1225" mass="130376">MISSSTRASRSASRFSSPAQPQIAGKDAKRPLDDSRVVASEGSSSRTFMQRWLEPSVQSRPSYEEAGLSRHGVLETMAPLGALPKTKRAVGDGTQPVRKIILKTPAMAAARLAAEQQEAARKAAEAGDGEAPLMTISPPASPLSALAPPTTKRRPVTAKAKMEDIGEDDDYEPTVAVNGRRRSRRVSLPSKKSTPTALLPPTQPSSAKRERPRSSSGIALTITTPNRQTRSEGAERGLTAKIVDAAVGEALKHYRYPTAWALRTLYDEKHGDANFVSMIEDVFSQTADKETIEEFFRLMEQRKREGKKNNRACHYFVRPTPNSGFTPHAPIPAPYADMIHEPEELPRAKVGKRVTKKAKLSHQTDATTITDLDTAAAAMRTTHVPAFATTPRRLGADGEAGCPKGMIEVKTPGSRKRARRDSGSSDSSLSTALSLSSPELRASILNSPTAHRAAGAGAEAEEAAAAAAARQAGVAAGAGEAAASAAASAAAAGATLGDPRRGAVMVHSSTGAKSQTGPMPQPIKTRGKSLAASSKQSVSNSSRPKSPTLRHTSRSRPCKPLSASFVPDDARADRSPNLSTKRAEESGLPSTTVGAGRSAAAIIQPPMPEEGELASWDRRREARKVTNGVSAKESAVRGLSVEGETSTPVRSTRRTRQSLAASVTTRASQSASKRSTDQVAERHDSPLAFTLTGDGNLPGGSRSVTPTSLRPTKKQKTGLRVKSSPVKKKSGTAAGVPRPVKESSSSASGPPAKDPTADNDENCSACGGTGDVVCCDGCPRSFHFECVDMVRSDNLPDEWFCNECLIRRFPSRVPVHRGIFGNALNNLEKSIPRAFSLPKRVQTRFEGVKAGADGAYEEVATNKTVKKKAGSDESTTDFNKQREDGHAVLCHMCQKAASEIKGIIPCTVCSYYWHLDCLNPPLATPVPKTWRCPAHVDDILIEMPALAPAHRFRKVRASQAITPAISRGLKNNGHIEIEWDEESEEENRSGWNDVSSFGRTYKLSEKGLILDFIEQLRNKGAGYGHRHAESKVIPHPLSSSQLDSAGPLRGSALGRKVEEMQVSLSLLGLQQKRSDGIELLTSALLSAADQNVLSLMAQSNADNIALNKLTDADRLGLRAMLTQMDAMSSRIRQVLGGAQHGTNNNEAIAIDAASAGKGRGKGPADMVAAPRTPALTEVKAEGSSPVMEMPGVSGVCRANMDTPPLVTEPTPPSTVDHAEGPMDLD</sequence>
<evidence type="ECO:0000259" key="6">
    <source>
        <dbReference type="PROSITE" id="PS50016"/>
    </source>
</evidence>
<dbReference type="Gene3D" id="3.30.40.10">
    <property type="entry name" value="Zinc/RING finger domain, C3HC4 (zinc finger)"/>
    <property type="match status" value="1"/>
</dbReference>
<keyword evidence="8" id="KW-1185">Reference proteome</keyword>
<accession>A0A9P7QMH6</accession>
<feature type="region of interest" description="Disordered" evidence="5">
    <location>
        <begin position="504"/>
        <end position="599"/>
    </location>
</feature>
<dbReference type="InterPro" id="IPR011011">
    <property type="entry name" value="Znf_FYVE_PHD"/>
</dbReference>
<dbReference type="Pfam" id="PF00628">
    <property type="entry name" value="PHD"/>
    <property type="match status" value="1"/>
</dbReference>
<feature type="compositionally biased region" description="Low complexity" evidence="5">
    <location>
        <begin position="1"/>
        <end position="19"/>
    </location>
</feature>
<dbReference type="SMART" id="SM00249">
    <property type="entry name" value="PHD"/>
    <property type="match status" value="2"/>
</dbReference>
<evidence type="ECO:0000256" key="1">
    <source>
        <dbReference type="ARBA" id="ARBA00022723"/>
    </source>
</evidence>
<dbReference type="InterPro" id="IPR001965">
    <property type="entry name" value="Znf_PHD"/>
</dbReference>
<evidence type="ECO:0000256" key="5">
    <source>
        <dbReference type="SAM" id="MobiDB-lite"/>
    </source>
</evidence>
<gene>
    <name evidence="7" type="ORF">E4U09_003588</name>
</gene>
<keyword evidence="2 4" id="KW-0863">Zinc-finger</keyword>
<feature type="compositionally biased region" description="Low complexity" evidence="5">
    <location>
        <begin position="424"/>
        <end position="436"/>
    </location>
</feature>
<name>A0A9P7QMH6_9HYPO</name>
<feature type="compositionally biased region" description="Basic and acidic residues" evidence="5">
    <location>
        <begin position="1216"/>
        <end position="1225"/>
    </location>
</feature>
<feature type="domain" description="PHD-type" evidence="6">
    <location>
        <begin position="760"/>
        <end position="807"/>
    </location>
</feature>
<dbReference type="InterPro" id="IPR019787">
    <property type="entry name" value="Znf_PHD-finger"/>
</dbReference>
<dbReference type="PANTHER" id="PTHR47636">
    <property type="entry name" value="TRANSCRIPTIONAL REGULATORY PROTEIN RCO1"/>
    <property type="match status" value="1"/>
</dbReference>
<dbReference type="InterPro" id="IPR013083">
    <property type="entry name" value="Znf_RING/FYVE/PHD"/>
</dbReference>
<evidence type="ECO:0000256" key="2">
    <source>
        <dbReference type="ARBA" id="ARBA00022771"/>
    </source>
</evidence>
<dbReference type="AlphaFoldDB" id="A0A9P7QMH6"/>
<dbReference type="PROSITE" id="PS01359">
    <property type="entry name" value="ZF_PHD_1"/>
    <property type="match status" value="1"/>
</dbReference>
<dbReference type="InterPro" id="IPR052819">
    <property type="entry name" value="Chromatin_regulatory_protein"/>
</dbReference>
<feature type="compositionally biased region" description="Polar residues" evidence="5">
    <location>
        <begin position="507"/>
        <end position="518"/>
    </location>
</feature>
<dbReference type="InterPro" id="IPR019786">
    <property type="entry name" value="Zinc_finger_PHD-type_CS"/>
</dbReference>
<evidence type="ECO:0000256" key="4">
    <source>
        <dbReference type="PROSITE-ProRule" id="PRU00146"/>
    </source>
</evidence>
<feature type="compositionally biased region" description="Low complexity" evidence="5">
    <location>
        <begin position="528"/>
        <end position="546"/>
    </location>
</feature>
<evidence type="ECO:0000313" key="7">
    <source>
        <dbReference type="EMBL" id="KAG6302145.1"/>
    </source>
</evidence>
<evidence type="ECO:0000256" key="3">
    <source>
        <dbReference type="ARBA" id="ARBA00022833"/>
    </source>
</evidence>
<dbReference type="Gene3D" id="2.30.30.1150">
    <property type="match status" value="1"/>
</dbReference>
<dbReference type="EMBL" id="SRRH01000029">
    <property type="protein sequence ID" value="KAG6302145.1"/>
    <property type="molecule type" value="Genomic_DNA"/>
</dbReference>
<feature type="compositionally biased region" description="Basic and acidic residues" evidence="5">
    <location>
        <begin position="26"/>
        <end position="36"/>
    </location>
</feature>
<proteinExistence type="predicted"/>
<dbReference type="Proteomes" id="UP000707071">
    <property type="component" value="Unassembled WGS sequence"/>
</dbReference>
<dbReference type="SUPFAM" id="SSF57903">
    <property type="entry name" value="FYVE/PHD zinc finger"/>
    <property type="match status" value="2"/>
</dbReference>
<comment type="caution">
    <text evidence="7">The sequence shown here is derived from an EMBL/GenBank/DDBJ whole genome shotgun (WGS) entry which is preliminary data.</text>
</comment>
<reference evidence="7 8" key="1">
    <citation type="journal article" date="2020" name="bioRxiv">
        <title>Whole genome comparisons of ergot fungi reveals the divergence and evolution of species within the genus Claviceps are the result of varying mechanisms driving genome evolution and host range expansion.</title>
        <authorList>
            <person name="Wyka S.A."/>
            <person name="Mondo S.J."/>
            <person name="Liu M."/>
            <person name="Dettman J."/>
            <person name="Nalam V."/>
            <person name="Broders K.D."/>
        </authorList>
    </citation>
    <scope>NUCLEOTIDE SEQUENCE [LARGE SCALE GENOMIC DNA]</scope>
    <source>
        <strain evidence="7 8">Clav52</strain>
    </source>
</reference>
<dbReference type="PANTHER" id="PTHR47636:SF1">
    <property type="entry name" value="TRANSCRIPTIONAL REGULATORY PROTEIN RCO1"/>
    <property type="match status" value="1"/>
</dbReference>
<keyword evidence="1" id="KW-0479">Metal-binding</keyword>
<feature type="region of interest" description="Disordered" evidence="5">
    <location>
        <begin position="1199"/>
        <end position="1225"/>
    </location>
</feature>
<dbReference type="GO" id="GO:0032221">
    <property type="term" value="C:Rpd3S complex"/>
    <property type="evidence" value="ECO:0007669"/>
    <property type="project" value="TreeGrafter"/>
</dbReference>
<keyword evidence="3" id="KW-0862">Zinc</keyword>
<feature type="region of interest" description="Disordered" evidence="5">
    <location>
        <begin position="119"/>
        <end position="235"/>
    </location>
</feature>
<feature type="compositionally biased region" description="Polar residues" evidence="5">
    <location>
        <begin position="659"/>
        <end position="673"/>
    </location>
</feature>
<feature type="region of interest" description="Disordered" evidence="5">
    <location>
        <begin position="392"/>
        <end position="436"/>
    </location>
</feature>
<dbReference type="GO" id="GO:0008270">
    <property type="term" value="F:zinc ion binding"/>
    <property type="evidence" value="ECO:0007669"/>
    <property type="project" value="UniProtKB-KW"/>
</dbReference>
<feature type="region of interest" description="Disordered" evidence="5">
    <location>
        <begin position="636"/>
        <end position="760"/>
    </location>
</feature>
<dbReference type="CDD" id="cd15534">
    <property type="entry name" value="PHD2_PHF12_Rco1"/>
    <property type="match status" value="1"/>
</dbReference>
<feature type="compositionally biased region" description="Polar residues" evidence="5">
    <location>
        <begin position="214"/>
        <end position="228"/>
    </location>
</feature>
<feature type="compositionally biased region" description="Basic residues" evidence="5">
    <location>
        <begin position="711"/>
        <end position="730"/>
    </location>
</feature>
<dbReference type="CDD" id="cd15535">
    <property type="entry name" value="PHD1_Rco1"/>
    <property type="match status" value="1"/>
</dbReference>
<dbReference type="GO" id="GO:0006357">
    <property type="term" value="P:regulation of transcription by RNA polymerase II"/>
    <property type="evidence" value="ECO:0007669"/>
    <property type="project" value="TreeGrafter"/>
</dbReference>
<feature type="region of interest" description="Disordered" evidence="5">
    <location>
        <begin position="1"/>
        <end position="68"/>
    </location>
</feature>
<evidence type="ECO:0000313" key="8">
    <source>
        <dbReference type="Proteomes" id="UP000707071"/>
    </source>
</evidence>
<protein>
    <recommendedName>
        <fullName evidence="6">PHD-type domain-containing protein</fullName>
    </recommendedName>
</protein>
<feature type="compositionally biased region" description="Basic and acidic residues" evidence="5">
    <location>
        <begin position="674"/>
        <end position="685"/>
    </location>
</feature>
<organism evidence="7 8">
    <name type="scientific">Claviceps aff. purpurea</name>
    <dbReference type="NCBI Taxonomy" id="1967640"/>
    <lineage>
        <taxon>Eukaryota</taxon>
        <taxon>Fungi</taxon>
        <taxon>Dikarya</taxon>
        <taxon>Ascomycota</taxon>
        <taxon>Pezizomycotina</taxon>
        <taxon>Sordariomycetes</taxon>
        <taxon>Hypocreomycetidae</taxon>
        <taxon>Hypocreales</taxon>
        <taxon>Clavicipitaceae</taxon>
        <taxon>Claviceps</taxon>
    </lineage>
</organism>